<proteinExistence type="predicted"/>
<comment type="caution">
    <text evidence="1">The sequence shown here is derived from an EMBL/GenBank/DDBJ whole genome shotgun (WGS) entry which is preliminary data.</text>
</comment>
<dbReference type="AlphaFoldDB" id="A0A8K0D305"/>
<dbReference type="Proteomes" id="UP000801492">
    <property type="component" value="Unassembled WGS sequence"/>
</dbReference>
<sequence>MELSAKLLKTRIDEWYDIDHKEIEFYCGKDKVPNQLGKGVLSVQTSITLVSPSLINCRRETPIWCIFKNPEGTVILVFYVDDCIAVANK</sequence>
<dbReference type="EMBL" id="VTPC01006105">
    <property type="protein sequence ID" value="KAF2895237.1"/>
    <property type="molecule type" value="Genomic_DNA"/>
</dbReference>
<evidence type="ECO:0008006" key="3">
    <source>
        <dbReference type="Google" id="ProtNLM"/>
    </source>
</evidence>
<organism evidence="1 2">
    <name type="scientific">Ignelater luminosus</name>
    <name type="common">Cucubano</name>
    <name type="synonym">Pyrophorus luminosus</name>
    <dbReference type="NCBI Taxonomy" id="2038154"/>
    <lineage>
        <taxon>Eukaryota</taxon>
        <taxon>Metazoa</taxon>
        <taxon>Ecdysozoa</taxon>
        <taxon>Arthropoda</taxon>
        <taxon>Hexapoda</taxon>
        <taxon>Insecta</taxon>
        <taxon>Pterygota</taxon>
        <taxon>Neoptera</taxon>
        <taxon>Endopterygota</taxon>
        <taxon>Coleoptera</taxon>
        <taxon>Polyphaga</taxon>
        <taxon>Elateriformia</taxon>
        <taxon>Elateroidea</taxon>
        <taxon>Elateridae</taxon>
        <taxon>Agrypninae</taxon>
        <taxon>Pyrophorini</taxon>
        <taxon>Ignelater</taxon>
    </lineage>
</organism>
<gene>
    <name evidence="1" type="ORF">ILUMI_10937</name>
</gene>
<evidence type="ECO:0000313" key="1">
    <source>
        <dbReference type="EMBL" id="KAF2895237.1"/>
    </source>
</evidence>
<name>A0A8K0D305_IGNLU</name>
<keyword evidence="2" id="KW-1185">Reference proteome</keyword>
<protein>
    <recommendedName>
        <fullName evidence="3">Reverse transcriptase</fullName>
    </recommendedName>
</protein>
<evidence type="ECO:0000313" key="2">
    <source>
        <dbReference type="Proteomes" id="UP000801492"/>
    </source>
</evidence>
<reference evidence="1" key="1">
    <citation type="submission" date="2019-08" db="EMBL/GenBank/DDBJ databases">
        <title>The genome of the North American firefly Photinus pyralis.</title>
        <authorList>
            <consortium name="Photinus pyralis genome working group"/>
            <person name="Fallon T.R."/>
            <person name="Sander Lower S.E."/>
            <person name="Weng J.-K."/>
        </authorList>
    </citation>
    <scope>NUCLEOTIDE SEQUENCE</scope>
    <source>
        <strain evidence="1">TRF0915ILg1</strain>
        <tissue evidence="1">Whole body</tissue>
    </source>
</reference>
<accession>A0A8K0D305</accession>